<keyword evidence="2" id="KW-0479">Metal-binding</keyword>
<proteinExistence type="inferred from homology"/>
<dbReference type="PRINTS" id="PR00359">
    <property type="entry name" value="BP450"/>
</dbReference>
<reference evidence="3 4" key="1">
    <citation type="journal article" date="2019" name="Int. J. Syst. Evol. Microbiol.">
        <title>The Global Catalogue of Microorganisms (GCM) 10K type strain sequencing project: providing services to taxonomists for standard genome sequencing and annotation.</title>
        <authorList>
            <consortium name="The Broad Institute Genomics Platform"/>
            <consortium name="The Broad Institute Genome Sequencing Center for Infectious Disease"/>
            <person name="Wu L."/>
            <person name="Ma J."/>
        </authorList>
    </citation>
    <scope>NUCLEOTIDE SEQUENCE [LARGE SCALE GENOMIC DNA]</scope>
    <source>
        <strain evidence="3 4">JCM 6242</strain>
    </source>
</reference>
<dbReference type="PROSITE" id="PS00086">
    <property type="entry name" value="CYTOCHROME_P450"/>
    <property type="match status" value="1"/>
</dbReference>
<organism evidence="3 4">
    <name type="scientific">Streptosporangium fragile</name>
    <dbReference type="NCBI Taxonomy" id="46186"/>
    <lineage>
        <taxon>Bacteria</taxon>
        <taxon>Bacillati</taxon>
        <taxon>Actinomycetota</taxon>
        <taxon>Actinomycetes</taxon>
        <taxon>Streptosporangiales</taxon>
        <taxon>Streptosporangiaceae</taxon>
        <taxon>Streptosporangium</taxon>
    </lineage>
</organism>
<name>A0ABN3VP28_9ACTN</name>
<dbReference type="Gene3D" id="1.10.630.10">
    <property type="entry name" value="Cytochrome P450"/>
    <property type="match status" value="1"/>
</dbReference>
<dbReference type="EMBL" id="BAAAVI010000001">
    <property type="protein sequence ID" value="GAA2845824.1"/>
    <property type="molecule type" value="Genomic_DNA"/>
</dbReference>
<dbReference type="Pfam" id="PF00067">
    <property type="entry name" value="p450"/>
    <property type="match status" value="1"/>
</dbReference>
<evidence type="ECO:0000313" key="3">
    <source>
        <dbReference type="EMBL" id="GAA2845824.1"/>
    </source>
</evidence>
<evidence type="ECO:0000313" key="4">
    <source>
        <dbReference type="Proteomes" id="UP001500831"/>
    </source>
</evidence>
<evidence type="ECO:0000256" key="1">
    <source>
        <dbReference type="ARBA" id="ARBA00010617"/>
    </source>
</evidence>
<dbReference type="PANTHER" id="PTHR46696:SF1">
    <property type="entry name" value="CYTOCHROME P450 YJIB-RELATED"/>
    <property type="match status" value="1"/>
</dbReference>
<sequence length="400" mass="44390">MNIRPVFTPEFFQNPYPTYEWLRENHPVYRTTIPSTDVGVWLVSRYEDVRDGFLDARLSNDYRTASPDFTEASLAFGAGTPAERSMVNLDPPDHTRLRKLAAAAFTGRRVAQWGTTIQAITDSVLDTVPVNEPVDVMESIATPLAVEMICDIVGAPPGDRADLREWGDLMFTADPAERHLSHGAIESMLAYMGDLIVRKKNDLSNDLLSELIRASRTPGMLTEDELLTTVFGIIVAGYETSIRLIGGAFLALLDHPGQQALLRRDVTLVDAAVEEVLRYDGPTTATMWRFPTADAEIAGVRVPAREPILFLVGSAHRDPAQYPSPDSFDVLREDKRHLAFGHGIHRCVGAQLARLEAKIAIGRALERFPKMTLAVRRDEVVFKPSLIMRGPARLPTVFES</sequence>
<dbReference type="PANTHER" id="PTHR46696">
    <property type="entry name" value="P450, PUTATIVE (EUROFUNG)-RELATED"/>
    <property type="match status" value="1"/>
</dbReference>
<dbReference type="Proteomes" id="UP001500831">
    <property type="component" value="Unassembled WGS sequence"/>
</dbReference>
<dbReference type="SUPFAM" id="SSF48264">
    <property type="entry name" value="Cytochrome P450"/>
    <property type="match status" value="1"/>
</dbReference>
<keyword evidence="2" id="KW-0503">Monooxygenase</keyword>
<dbReference type="RefSeq" id="WP_344966806.1">
    <property type="nucleotide sequence ID" value="NZ_BAAAVI010000001.1"/>
</dbReference>
<gene>
    <name evidence="3" type="ORF">GCM10010517_02340</name>
</gene>
<dbReference type="InterPro" id="IPR002397">
    <property type="entry name" value="Cyt_P450_B"/>
</dbReference>
<comment type="similarity">
    <text evidence="1 2">Belongs to the cytochrome P450 family.</text>
</comment>
<dbReference type="InterPro" id="IPR017972">
    <property type="entry name" value="Cyt_P450_CS"/>
</dbReference>
<protein>
    <submittedName>
        <fullName evidence="3">Cytochrome P450</fullName>
    </submittedName>
</protein>
<keyword evidence="2" id="KW-0349">Heme</keyword>
<dbReference type="InterPro" id="IPR001128">
    <property type="entry name" value="Cyt_P450"/>
</dbReference>
<dbReference type="PRINTS" id="PR00385">
    <property type="entry name" value="P450"/>
</dbReference>
<accession>A0ABN3VP28</accession>
<comment type="caution">
    <text evidence="3">The sequence shown here is derived from an EMBL/GenBank/DDBJ whole genome shotgun (WGS) entry which is preliminary data.</text>
</comment>
<dbReference type="InterPro" id="IPR036396">
    <property type="entry name" value="Cyt_P450_sf"/>
</dbReference>
<keyword evidence="4" id="KW-1185">Reference proteome</keyword>
<evidence type="ECO:0000256" key="2">
    <source>
        <dbReference type="RuleBase" id="RU000461"/>
    </source>
</evidence>
<keyword evidence="2" id="KW-0560">Oxidoreductase</keyword>
<keyword evidence="2" id="KW-0408">Iron</keyword>
<dbReference type="CDD" id="cd11029">
    <property type="entry name" value="CYP107-like"/>
    <property type="match status" value="1"/>
</dbReference>